<dbReference type="PROSITE" id="PS51160">
    <property type="entry name" value="ACYLPHOSPHATASE_3"/>
    <property type="match status" value="1"/>
</dbReference>
<dbReference type="GO" id="GO:0008270">
    <property type="term" value="F:zinc ion binding"/>
    <property type="evidence" value="ECO:0007669"/>
    <property type="project" value="InterPro"/>
</dbReference>
<evidence type="ECO:0000313" key="5">
    <source>
        <dbReference type="EMBL" id="ABS52047.1"/>
    </source>
</evidence>
<dbReference type="PANTHER" id="PTHR42959:SF1">
    <property type="entry name" value="CARBAMOYLTRANSFERASE HYPF"/>
    <property type="match status" value="1"/>
</dbReference>
<keyword evidence="2" id="KW-0378">Hydrolase</keyword>
<dbReference type="EMBL" id="CP000776">
    <property type="protein sequence ID" value="ABS52047.1"/>
    <property type="molecule type" value="Genomic_DNA"/>
</dbReference>
<dbReference type="InterPro" id="IPR017968">
    <property type="entry name" value="Acylphosphatase_CS"/>
</dbReference>
<dbReference type="InterPro" id="IPR036046">
    <property type="entry name" value="Acylphosphatase-like_dom_sf"/>
</dbReference>
<dbReference type="Proteomes" id="UP000002407">
    <property type="component" value="Chromosome"/>
</dbReference>
<feature type="active site" evidence="2">
    <location>
        <position position="35"/>
    </location>
</feature>
<dbReference type="GO" id="GO:0003998">
    <property type="term" value="F:acylphosphatase activity"/>
    <property type="evidence" value="ECO:0007669"/>
    <property type="project" value="UniProtKB-EC"/>
</dbReference>
<dbReference type="Pfam" id="PF22521">
    <property type="entry name" value="HypF_C_2"/>
    <property type="match status" value="1"/>
</dbReference>
<sequence>MDLKFEIAGRVQGVGFRPFIYRIATRFGLKGVVFNDGEGVKIFASADKLKIEKFKKALFAELPPLAKIEKIKITETLPQNFTDFKIVKSENSQIFTPILPDFAICDDCKMEFYDTKNERFHYPFINCTNCGPRLSIIKALPYDRKNTTMNVFKMCEKCEDEYKNPLNRRYHAEPISCRKCGPELFLKNMQGKILASGEDGVKKATELLYAGKIVAVKGMGGFHIMADACNFEAVKTLRERKHRPNKPFAVMCKDENMAKKIAFISPFESKILNSNIKPILILKMKNSQNFMQNDTNNFTENSEILPNFNENSENLKKNKNFKASSNLQQNENFKINSQDSWQIGEDYIKLAQNIAPNLDKIGIFLPNTGLHLLLFEYFSNPLIATSANISGEPIIFNEDVLLKKLFNVVDFYLDNNREILTPSDDSIAQSLYFTDDFDEIDKNGFVPNVFENQNLTQSEINGKNQFKNSHNSETFKQNIFFKKNEIFQKIENLKKAQIFDQNLNFKKNIKNIIPAFFSKFFNQVENSEKAEFLCQNSNKVKFCNQNEIIEKTDILKENEIIEKNLNFTKFSDETGLLQENAKVFKNINYKISNQDEILHINKSVFSEQNKFQNSITEKNVENSFKKSHNKISQKIGRSSNQNEISVRANNFTNYEISNQNNNFQNDESFDENFKFSNKNDIFRKSAFFRKSKISFLNKKEMYKKFEIQEKNAFSQKNGILNENQAKVENLFEIANIPNCFTRSKNLRKCMTENSIFNQKVQFLRTSRGLNPKIFISDFKCKGTFLALGSELKNQFAIYKDGLIFISPYIGDLKNIATFDRFLKLLQIFTDTYKLKFDCIIGDLHPNFLHTKYFEKQGFKVIKFQHHFSHLVCALAENSLLKSGKKFLGFSFDGTGYGLDGHIWGGEVMIFDEFCFTRVTKFEEFSLIGGDNAIKNIYKIAISLIFKFGIEKKAAKFLTKFDKNEVRNLKILEKKSIKTSSLGRIFDAFACVICHLDKITYDGESGMNLEKLYIQNYVKFYEFELKNGEIKFGKVFEQIFSDEPCVAATKFINGIAELISKIALKYENDVVLSGGVFQNKTLMNRISKNFAKIGRKFYANLENPTNDSGIAYGQLNAFLSQNDKE</sequence>
<dbReference type="HOGENOM" id="CLU_009164_0_0_7"/>
<dbReference type="SUPFAM" id="SSF55821">
    <property type="entry name" value="YrdC/RibB"/>
    <property type="match status" value="2"/>
</dbReference>
<comment type="similarity">
    <text evidence="1">Belongs to the carbamoyltransferase HypF family.</text>
</comment>
<dbReference type="SUPFAM" id="SSF54975">
    <property type="entry name" value="Acylphosphatase/BLUF domain-like"/>
    <property type="match status" value="1"/>
</dbReference>
<comment type="catalytic activity">
    <reaction evidence="2">
        <text>an acyl phosphate + H2O = a carboxylate + phosphate + H(+)</text>
        <dbReference type="Rhea" id="RHEA:14965"/>
        <dbReference type="ChEBI" id="CHEBI:15377"/>
        <dbReference type="ChEBI" id="CHEBI:15378"/>
        <dbReference type="ChEBI" id="CHEBI:29067"/>
        <dbReference type="ChEBI" id="CHEBI:43474"/>
        <dbReference type="ChEBI" id="CHEBI:59918"/>
        <dbReference type="EC" id="3.6.1.7"/>
    </reaction>
</comment>
<evidence type="ECO:0000259" key="3">
    <source>
        <dbReference type="PROSITE" id="PS51160"/>
    </source>
</evidence>
<protein>
    <recommendedName>
        <fullName evidence="2">acylphosphatase</fullName>
        <ecNumber evidence="2">3.6.1.7</ecNumber>
    </recommendedName>
</protein>
<organism evidence="5 6">
    <name type="scientific">Campylobacter hominis (strain ATCC BAA-381 / DSM 21671 / CCUG 45161 / LMG 19568 / NCTC 13146 / CH001A)</name>
    <dbReference type="NCBI Taxonomy" id="360107"/>
    <lineage>
        <taxon>Bacteria</taxon>
        <taxon>Pseudomonadati</taxon>
        <taxon>Campylobacterota</taxon>
        <taxon>Epsilonproteobacteria</taxon>
        <taxon>Campylobacterales</taxon>
        <taxon>Campylobacteraceae</taxon>
        <taxon>Campylobacter</taxon>
    </lineage>
</organism>
<feature type="domain" description="YrdC-like" evidence="4">
    <location>
        <begin position="198"/>
        <end position="446"/>
    </location>
</feature>
<dbReference type="InterPro" id="IPR017945">
    <property type="entry name" value="DHBP_synth_RibB-like_a/b_dom"/>
</dbReference>
<dbReference type="AlphaFoldDB" id="A7I1N9"/>
<dbReference type="KEGG" id="cha:CHAB381_0866"/>
<feature type="domain" description="Acylphosphatase-like" evidence="3">
    <location>
        <begin position="2"/>
        <end position="88"/>
    </location>
</feature>
<dbReference type="Gene3D" id="3.30.420.360">
    <property type="match status" value="1"/>
</dbReference>
<keyword evidence="6" id="KW-1185">Reference proteome</keyword>
<reference evidence="6" key="1">
    <citation type="submission" date="2007-07" db="EMBL/GenBank/DDBJ databases">
        <title>Complete genome sequence of Campylobacter hominis ATCC BAA-381, a commensal isolated from the human gastrointestinal tract.</title>
        <authorList>
            <person name="Fouts D.E."/>
            <person name="Mongodin E.F."/>
            <person name="Puiu D."/>
            <person name="Sebastian Y."/>
            <person name="Miller W.G."/>
            <person name="Mandrell R.E."/>
            <person name="Nelson K.E."/>
        </authorList>
    </citation>
    <scope>NUCLEOTIDE SEQUENCE [LARGE SCALE GENOMIC DNA]</scope>
    <source>
        <strain evidence="6">ATCC BAA-381 / LMG 19568 / NCTC 13146 / CH001A</strain>
    </source>
</reference>
<dbReference type="Pfam" id="PF01300">
    <property type="entry name" value="Sua5_yciO_yrdC"/>
    <property type="match status" value="2"/>
</dbReference>
<dbReference type="InterPro" id="IPR006070">
    <property type="entry name" value="Sua5-like_dom"/>
</dbReference>
<dbReference type="InterPro" id="IPR011125">
    <property type="entry name" value="Znf_HypF"/>
</dbReference>
<dbReference type="Pfam" id="PF00708">
    <property type="entry name" value="Acylphosphatase"/>
    <property type="match status" value="1"/>
</dbReference>
<dbReference type="InterPro" id="IPR041440">
    <property type="entry name" value="HypF_C"/>
</dbReference>
<dbReference type="GO" id="GO:0003725">
    <property type="term" value="F:double-stranded RNA binding"/>
    <property type="evidence" value="ECO:0007669"/>
    <property type="project" value="InterPro"/>
</dbReference>
<dbReference type="STRING" id="360107.CHAB381_0866"/>
<evidence type="ECO:0000259" key="4">
    <source>
        <dbReference type="PROSITE" id="PS51163"/>
    </source>
</evidence>
<dbReference type="GO" id="GO:0051604">
    <property type="term" value="P:protein maturation"/>
    <property type="evidence" value="ECO:0007669"/>
    <property type="project" value="TreeGrafter"/>
</dbReference>
<proteinExistence type="inferred from homology"/>
<dbReference type="InterPro" id="IPR001792">
    <property type="entry name" value="Acylphosphatase-like_dom"/>
</dbReference>
<dbReference type="PANTHER" id="PTHR42959">
    <property type="entry name" value="CARBAMOYLTRANSFERASE"/>
    <property type="match status" value="1"/>
</dbReference>
<accession>A7I1N9</accession>
<evidence type="ECO:0000256" key="1">
    <source>
        <dbReference type="ARBA" id="ARBA00008097"/>
    </source>
</evidence>
<dbReference type="InterPro" id="IPR051060">
    <property type="entry name" value="Carbamoyltrans_HypF-like"/>
</dbReference>
<dbReference type="Pfam" id="PF17788">
    <property type="entry name" value="HypF_C"/>
    <property type="match status" value="1"/>
</dbReference>
<dbReference type="PROSITE" id="PS51163">
    <property type="entry name" value="YRDC"/>
    <property type="match status" value="1"/>
</dbReference>
<dbReference type="PROSITE" id="PS00150">
    <property type="entry name" value="ACYLPHOSPHATASE_1"/>
    <property type="match status" value="1"/>
</dbReference>
<gene>
    <name evidence="5" type="primary">hypF</name>
    <name evidence="5" type="ordered locus">CHAB381_0866</name>
</gene>
<feature type="active site" evidence="2">
    <location>
        <position position="17"/>
    </location>
</feature>
<dbReference type="EC" id="3.6.1.7" evidence="2"/>
<name>A7I1N9_CAMHC</name>
<dbReference type="InterPro" id="IPR055128">
    <property type="entry name" value="HypF_C_2"/>
</dbReference>
<evidence type="ECO:0000256" key="2">
    <source>
        <dbReference type="PROSITE-ProRule" id="PRU00520"/>
    </source>
</evidence>
<dbReference type="GO" id="GO:0016743">
    <property type="term" value="F:carboxyl- or carbamoyltransferase activity"/>
    <property type="evidence" value="ECO:0007669"/>
    <property type="project" value="TreeGrafter"/>
</dbReference>
<dbReference type="eggNOG" id="COG0068">
    <property type="taxonomic scope" value="Bacteria"/>
</dbReference>
<dbReference type="Gene3D" id="3.90.870.50">
    <property type="match status" value="1"/>
</dbReference>
<dbReference type="Gene3D" id="3.30.420.40">
    <property type="match status" value="1"/>
</dbReference>
<evidence type="ECO:0000313" key="6">
    <source>
        <dbReference type="Proteomes" id="UP000002407"/>
    </source>
</evidence>
<dbReference type="OrthoDB" id="9808093at2"/>
<dbReference type="Gene3D" id="3.90.870.40">
    <property type="match status" value="1"/>
</dbReference>
<dbReference type="Pfam" id="PF07503">
    <property type="entry name" value="zf-HYPF"/>
    <property type="match status" value="2"/>
</dbReference>